<feature type="region of interest" description="Disordered" evidence="1">
    <location>
        <begin position="255"/>
        <end position="275"/>
    </location>
</feature>
<feature type="chain" id="PRO_5047488526" description="Lipoprotein" evidence="2">
    <location>
        <begin position="24"/>
        <end position="275"/>
    </location>
</feature>
<keyword evidence="2" id="KW-0732">Signal</keyword>
<comment type="caution">
    <text evidence="3">The sequence shown here is derived from an EMBL/GenBank/DDBJ whole genome shotgun (WGS) entry which is preliminary data.</text>
</comment>
<name>A0ABS7UEB0_9ACTN</name>
<protein>
    <recommendedName>
        <fullName evidence="5">Lipoprotein</fullName>
    </recommendedName>
</protein>
<dbReference type="Proteomes" id="UP000780875">
    <property type="component" value="Unassembled WGS sequence"/>
</dbReference>
<dbReference type="SUPFAM" id="SSF50969">
    <property type="entry name" value="YVTN repeat-like/Quinoprotein amine dehydrogenase"/>
    <property type="match status" value="1"/>
</dbReference>
<proteinExistence type="predicted"/>
<feature type="signal peptide" evidence="2">
    <location>
        <begin position="1"/>
        <end position="23"/>
    </location>
</feature>
<evidence type="ECO:0000313" key="3">
    <source>
        <dbReference type="EMBL" id="MBZ5739336.1"/>
    </source>
</evidence>
<gene>
    <name evidence="3" type="ORF">K8U61_14270</name>
</gene>
<reference evidence="3 4" key="1">
    <citation type="submission" date="2021-09" db="EMBL/GenBank/DDBJ databases">
        <title>Whole genome sequence of Nocardioides sp. GBK3QG-3.</title>
        <authorList>
            <person name="Tuo L."/>
        </authorList>
    </citation>
    <scope>NUCLEOTIDE SEQUENCE [LARGE SCALE GENOMIC DNA]</scope>
    <source>
        <strain evidence="3 4">GBK3QG-3</strain>
    </source>
</reference>
<keyword evidence="4" id="KW-1185">Reference proteome</keyword>
<evidence type="ECO:0008006" key="5">
    <source>
        <dbReference type="Google" id="ProtNLM"/>
    </source>
</evidence>
<accession>A0ABS7UEB0</accession>
<organism evidence="3 4">
    <name type="scientific">Nocardioides mangrovi</name>
    <dbReference type="NCBI Taxonomy" id="2874580"/>
    <lineage>
        <taxon>Bacteria</taxon>
        <taxon>Bacillati</taxon>
        <taxon>Actinomycetota</taxon>
        <taxon>Actinomycetes</taxon>
        <taxon>Propionibacteriales</taxon>
        <taxon>Nocardioidaceae</taxon>
        <taxon>Nocardioides</taxon>
    </lineage>
</organism>
<dbReference type="InterPro" id="IPR011044">
    <property type="entry name" value="Quino_amine_DH_bsu"/>
</dbReference>
<sequence>MNRAAYAALAAALLLLSGCRREAASTSQPAPAPEPPTTIAWWGQGTLHVGGDSIETRKPDTIRYVAGTTLVRHHERWAIVVDGRLDRLPLGIYNVVISPDGRFVAWVVEHTVRQVAELHFVDAARVVRRDTETGDVDRSASWRAHVECCDAVGSPSLARVSNAGLVTGYANFRGRAWTWRPHRERTPLRGVTGRQLSTHVRSVDGRHVAIGRLPLEGDDWRVLGWESPTTVVLVRATMSGDAQVHEIARCEKRSHSCTPVPGEPHGHTVLPDRYS</sequence>
<dbReference type="EMBL" id="JAIQZJ010000008">
    <property type="protein sequence ID" value="MBZ5739336.1"/>
    <property type="molecule type" value="Genomic_DNA"/>
</dbReference>
<dbReference type="RefSeq" id="WP_224123707.1">
    <property type="nucleotide sequence ID" value="NZ_JAIQZJ010000008.1"/>
</dbReference>
<evidence type="ECO:0000256" key="1">
    <source>
        <dbReference type="SAM" id="MobiDB-lite"/>
    </source>
</evidence>
<evidence type="ECO:0000256" key="2">
    <source>
        <dbReference type="SAM" id="SignalP"/>
    </source>
</evidence>
<dbReference type="PROSITE" id="PS51257">
    <property type="entry name" value="PROKAR_LIPOPROTEIN"/>
    <property type="match status" value="1"/>
</dbReference>
<evidence type="ECO:0000313" key="4">
    <source>
        <dbReference type="Proteomes" id="UP000780875"/>
    </source>
</evidence>